<dbReference type="PANTHER" id="PTHR21340">
    <property type="entry name" value="DIADENOSINE 5,5-P1,P4-TETRAPHOSPHATE PYROPHOSPHOHYDROLASE MUTT"/>
    <property type="match status" value="1"/>
</dbReference>
<dbReference type="RefSeq" id="WP_324779647.1">
    <property type="nucleotide sequence ID" value="NZ_CP141769.1"/>
</dbReference>
<protein>
    <submittedName>
        <fullName evidence="3">NUDIX domain-containing protein</fullName>
    </submittedName>
</protein>
<dbReference type="SUPFAM" id="SSF55811">
    <property type="entry name" value="Nudix"/>
    <property type="match status" value="1"/>
</dbReference>
<keyword evidence="4" id="KW-1185">Reference proteome</keyword>
<organism evidence="3 4">
    <name type="scientific">Thiobacillus sedimenti</name>
    <dbReference type="NCBI Taxonomy" id="3110231"/>
    <lineage>
        <taxon>Bacteria</taxon>
        <taxon>Pseudomonadati</taxon>
        <taxon>Pseudomonadota</taxon>
        <taxon>Betaproteobacteria</taxon>
        <taxon>Nitrosomonadales</taxon>
        <taxon>Thiobacillaceae</taxon>
        <taxon>Thiobacillus</taxon>
    </lineage>
</organism>
<feature type="domain" description="Nudix hydrolase" evidence="2">
    <location>
        <begin position="11"/>
        <end position="142"/>
    </location>
</feature>
<name>A0ABZ1CLC9_9PROT</name>
<dbReference type="InterPro" id="IPR000086">
    <property type="entry name" value="NUDIX_hydrolase_dom"/>
</dbReference>
<dbReference type="Proteomes" id="UP001334732">
    <property type="component" value="Chromosome"/>
</dbReference>
<sequence length="146" mass="16250">MSAGRRPSSRPPAFSAGVVVVRRDAEGWRLLLLRAYRDWDFPKGALERGESPLDAAIREAEEEAALRDLAFRWGDAYCETAPYGRGKVARYYLAETSETGITLPVSPTLGRPEHHEGRWVGLDEAARLLPPRLQPILAWARARLGA</sequence>
<evidence type="ECO:0000259" key="2">
    <source>
        <dbReference type="PROSITE" id="PS51462"/>
    </source>
</evidence>
<evidence type="ECO:0000313" key="3">
    <source>
        <dbReference type="EMBL" id="WRS39117.1"/>
    </source>
</evidence>
<dbReference type="PANTHER" id="PTHR21340:SF0">
    <property type="entry name" value="BIS(5'-NUCLEOSYL)-TETRAPHOSPHATASE [ASYMMETRICAL]"/>
    <property type="match status" value="1"/>
</dbReference>
<proteinExistence type="predicted"/>
<dbReference type="PROSITE" id="PS51462">
    <property type="entry name" value="NUDIX"/>
    <property type="match status" value="1"/>
</dbReference>
<gene>
    <name evidence="3" type="ORF">VA613_14065</name>
</gene>
<reference evidence="3 4" key="1">
    <citation type="submission" date="2023-12" db="EMBL/GenBank/DDBJ databases">
        <title>Thiobacillus sedimentum sp. nov., a chemolithoautotrophic sulfur-oxidizing bacterium isolated from freshwater sediment.</title>
        <authorList>
            <person name="Luo J."/>
            <person name="Dai C."/>
        </authorList>
    </citation>
    <scope>NUCLEOTIDE SEQUENCE [LARGE SCALE GENOMIC DNA]</scope>
    <source>
        <strain evidence="3 4">SCUT-2</strain>
    </source>
</reference>
<accession>A0ABZ1CLC9</accession>
<keyword evidence="1" id="KW-0378">Hydrolase</keyword>
<evidence type="ECO:0000313" key="4">
    <source>
        <dbReference type="Proteomes" id="UP001334732"/>
    </source>
</evidence>
<dbReference type="Gene3D" id="3.90.79.10">
    <property type="entry name" value="Nucleoside Triphosphate Pyrophosphohydrolase"/>
    <property type="match status" value="1"/>
</dbReference>
<dbReference type="InterPro" id="IPR051325">
    <property type="entry name" value="Nudix_hydrolase_domain"/>
</dbReference>
<dbReference type="InterPro" id="IPR015797">
    <property type="entry name" value="NUDIX_hydrolase-like_dom_sf"/>
</dbReference>
<dbReference type="Pfam" id="PF00293">
    <property type="entry name" value="NUDIX"/>
    <property type="match status" value="1"/>
</dbReference>
<evidence type="ECO:0000256" key="1">
    <source>
        <dbReference type="ARBA" id="ARBA00022801"/>
    </source>
</evidence>
<dbReference type="EMBL" id="CP141769">
    <property type="protein sequence ID" value="WRS39117.1"/>
    <property type="molecule type" value="Genomic_DNA"/>
</dbReference>